<feature type="domain" description="Exosome RNA helicase MTR4-like beta-barrel" evidence="1">
    <location>
        <begin position="5"/>
        <end position="91"/>
    </location>
</feature>
<protein>
    <recommendedName>
        <fullName evidence="1">Exosome RNA helicase MTR4-like beta-barrel domain-containing protein</fullName>
    </recommendedName>
</protein>
<reference evidence="3" key="1">
    <citation type="journal article" date="2017" name="Nat. Commun.">
        <title>The North American bullfrog draft genome provides insight into hormonal regulation of long noncoding RNA.</title>
        <authorList>
            <person name="Hammond S.A."/>
            <person name="Warren R.L."/>
            <person name="Vandervalk B.P."/>
            <person name="Kucuk E."/>
            <person name="Khan H."/>
            <person name="Gibb E.A."/>
            <person name="Pandoh P."/>
            <person name="Kirk H."/>
            <person name="Zhao Y."/>
            <person name="Jones M."/>
            <person name="Mungall A.J."/>
            <person name="Coope R."/>
            <person name="Pleasance S."/>
            <person name="Moore R.A."/>
            <person name="Holt R.A."/>
            <person name="Round J.M."/>
            <person name="Ohora S."/>
            <person name="Walle B.V."/>
            <person name="Veldhoen N."/>
            <person name="Helbing C.C."/>
            <person name="Birol I."/>
        </authorList>
    </citation>
    <scope>NUCLEOTIDE SEQUENCE [LARGE SCALE GENOMIC DNA]</scope>
</reference>
<evidence type="ECO:0000313" key="2">
    <source>
        <dbReference type="EMBL" id="PIO31092.1"/>
    </source>
</evidence>
<accession>A0A2G9RT79</accession>
<dbReference type="Proteomes" id="UP000228934">
    <property type="component" value="Unassembled WGS sequence"/>
</dbReference>
<gene>
    <name evidence="2" type="ORF">AB205_0119200</name>
</gene>
<evidence type="ECO:0000313" key="3">
    <source>
        <dbReference type="Proteomes" id="UP000228934"/>
    </source>
</evidence>
<organism evidence="2 3">
    <name type="scientific">Aquarana catesbeiana</name>
    <name type="common">American bullfrog</name>
    <name type="synonym">Rana catesbeiana</name>
    <dbReference type="NCBI Taxonomy" id="8400"/>
    <lineage>
        <taxon>Eukaryota</taxon>
        <taxon>Metazoa</taxon>
        <taxon>Chordata</taxon>
        <taxon>Craniata</taxon>
        <taxon>Vertebrata</taxon>
        <taxon>Euteleostomi</taxon>
        <taxon>Amphibia</taxon>
        <taxon>Batrachia</taxon>
        <taxon>Anura</taxon>
        <taxon>Neobatrachia</taxon>
        <taxon>Ranoidea</taxon>
        <taxon>Ranidae</taxon>
        <taxon>Aquarana</taxon>
    </lineage>
</organism>
<dbReference type="InterPro" id="IPR025696">
    <property type="entry name" value="Beta-barrel_MTR4"/>
</dbReference>
<proteinExistence type="predicted"/>
<name>A0A2G9RT79_AQUCT</name>
<dbReference type="Pfam" id="PF13234">
    <property type="entry name" value="MTR4_beta-barrel"/>
    <property type="match status" value="1"/>
</dbReference>
<sequence>RNDPPGPAVSGVTQELSRLADLPPGSLTSLCPINDLQLKELEVVDAVSRAKRLEAALREFTSPNSPRFTYQYLRLEQRSQVLDELDRLRFITSDQSLSLLPEYQQRINVRYRGLGDSW</sequence>
<dbReference type="AlphaFoldDB" id="A0A2G9RT79"/>
<evidence type="ECO:0000259" key="1">
    <source>
        <dbReference type="Pfam" id="PF13234"/>
    </source>
</evidence>
<keyword evidence="3" id="KW-1185">Reference proteome</keyword>
<dbReference type="EMBL" id="KV930954">
    <property type="protein sequence ID" value="PIO31092.1"/>
    <property type="molecule type" value="Genomic_DNA"/>
</dbReference>
<feature type="non-terminal residue" evidence="2">
    <location>
        <position position="1"/>
    </location>
</feature>
<dbReference type="OrthoDB" id="9708156at2759"/>